<keyword evidence="9" id="KW-0472">Membrane</keyword>
<dbReference type="InterPro" id="IPR050351">
    <property type="entry name" value="BphY/WalK/GraS-like"/>
</dbReference>
<dbReference type="GO" id="GO:0000155">
    <property type="term" value="F:phosphorelay sensor kinase activity"/>
    <property type="evidence" value="ECO:0007669"/>
    <property type="project" value="InterPro"/>
</dbReference>
<keyword evidence="5" id="KW-0808">Transferase</keyword>
<dbReference type="Pfam" id="PF02518">
    <property type="entry name" value="HATPase_c"/>
    <property type="match status" value="1"/>
</dbReference>
<keyword evidence="13" id="KW-1185">Reference proteome</keyword>
<dbReference type="SUPFAM" id="SSF47384">
    <property type="entry name" value="Homodimeric domain of signal transducing histidine kinase"/>
    <property type="match status" value="1"/>
</dbReference>
<dbReference type="InterPro" id="IPR036097">
    <property type="entry name" value="HisK_dim/P_sf"/>
</dbReference>
<evidence type="ECO:0000256" key="1">
    <source>
        <dbReference type="ARBA" id="ARBA00000085"/>
    </source>
</evidence>
<feature type="transmembrane region" description="Helical" evidence="9">
    <location>
        <begin position="12"/>
        <end position="35"/>
    </location>
</feature>
<evidence type="ECO:0000259" key="10">
    <source>
        <dbReference type="PROSITE" id="PS50109"/>
    </source>
</evidence>
<gene>
    <name evidence="12" type="ORF">SAMN02745248_02724</name>
</gene>
<dbReference type="Pfam" id="PF00512">
    <property type="entry name" value="HisKA"/>
    <property type="match status" value="1"/>
</dbReference>
<dbReference type="FunFam" id="1.10.287.130:FF:000001">
    <property type="entry name" value="Two-component sensor histidine kinase"/>
    <property type="match status" value="1"/>
</dbReference>
<proteinExistence type="predicted"/>
<dbReference type="SUPFAM" id="SSF158472">
    <property type="entry name" value="HAMP domain-like"/>
    <property type="match status" value="1"/>
</dbReference>
<dbReference type="SUPFAM" id="SSF55874">
    <property type="entry name" value="ATPase domain of HSP90 chaperone/DNA topoisomerase II/histidine kinase"/>
    <property type="match status" value="1"/>
</dbReference>
<keyword evidence="9" id="KW-1133">Transmembrane helix</keyword>
<comment type="catalytic activity">
    <reaction evidence="1">
        <text>ATP + protein L-histidine = ADP + protein N-phospho-L-histidine.</text>
        <dbReference type="EC" id="2.7.13.3"/>
    </reaction>
</comment>
<evidence type="ECO:0000256" key="5">
    <source>
        <dbReference type="ARBA" id="ARBA00022679"/>
    </source>
</evidence>
<feature type="domain" description="Histidine kinase" evidence="10">
    <location>
        <begin position="293"/>
        <end position="510"/>
    </location>
</feature>
<evidence type="ECO:0000256" key="8">
    <source>
        <dbReference type="SAM" id="Coils"/>
    </source>
</evidence>
<keyword evidence="8" id="KW-0175">Coiled coil</keyword>
<dbReference type="PROSITE" id="PS50885">
    <property type="entry name" value="HAMP"/>
    <property type="match status" value="1"/>
</dbReference>
<dbReference type="EC" id="2.7.13.3" evidence="3"/>
<dbReference type="InterPro" id="IPR003661">
    <property type="entry name" value="HisK_dim/P_dom"/>
</dbReference>
<name>A0A1M6T4S0_9CLOT</name>
<evidence type="ECO:0000256" key="2">
    <source>
        <dbReference type="ARBA" id="ARBA00004370"/>
    </source>
</evidence>
<dbReference type="EMBL" id="FRAD01000036">
    <property type="protein sequence ID" value="SHK51995.1"/>
    <property type="molecule type" value="Genomic_DNA"/>
</dbReference>
<evidence type="ECO:0000256" key="9">
    <source>
        <dbReference type="SAM" id="Phobius"/>
    </source>
</evidence>
<evidence type="ECO:0000313" key="13">
    <source>
        <dbReference type="Proteomes" id="UP000183952"/>
    </source>
</evidence>
<evidence type="ECO:0000256" key="6">
    <source>
        <dbReference type="ARBA" id="ARBA00022777"/>
    </source>
</evidence>
<dbReference type="Gene3D" id="1.10.287.130">
    <property type="match status" value="1"/>
</dbReference>
<dbReference type="InterPro" id="IPR036890">
    <property type="entry name" value="HATPase_C_sf"/>
</dbReference>
<dbReference type="SMART" id="SM00387">
    <property type="entry name" value="HATPase_c"/>
    <property type="match status" value="1"/>
</dbReference>
<dbReference type="PROSITE" id="PS50109">
    <property type="entry name" value="HIS_KIN"/>
    <property type="match status" value="1"/>
</dbReference>
<dbReference type="SMART" id="SM00304">
    <property type="entry name" value="HAMP"/>
    <property type="match status" value="1"/>
</dbReference>
<dbReference type="InterPro" id="IPR004358">
    <property type="entry name" value="Sig_transdc_His_kin-like_C"/>
</dbReference>
<keyword evidence="6 12" id="KW-0418">Kinase</keyword>
<keyword evidence="7" id="KW-0902">Two-component regulatory system</keyword>
<keyword evidence="9" id="KW-0812">Transmembrane</keyword>
<comment type="subcellular location">
    <subcellularLocation>
        <location evidence="2">Membrane</location>
    </subcellularLocation>
</comment>
<dbReference type="AlphaFoldDB" id="A0A1M6T4S0"/>
<dbReference type="Pfam" id="PF00672">
    <property type="entry name" value="HAMP"/>
    <property type="match status" value="1"/>
</dbReference>
<accession>A0A1M6T4S0</accession>
<dbReference type="PANTHER" id="PTHR45453">
    <property type="entry name" value="PHOSPHATE REGULON SENSOR PROTEIN PHOR"/>
    <property type="match status" value="1"/>
</dbReference>
<dbReference type="OrthoDB" id="9762826at2"/>
<evidence type="ECO:0000256" key="7">
    <source>
        <dbReference type="ARBA" id="ARBA00023012"/>
    </source>
</evidence>
<dbReference type="Gene3D" id="3.30.565.10">
    <property type="entry name" value="Histidine kinase-like ATPase, C-terminal domain"/>
    <property type="match status" value="1"/>
</dbReference>
<dbReference type="RefSeq" id="WP_072904592.1">
    <property type="nucleotide sequence ID" value="NZ_FRAD01000036.1"/>
</dbReference>
<dbReference type="Gene3D" id="6.10.340.10">
    <property type="match status" value="1"/>
</dbReference>
<dbReference type="STRING" id="1121331.SAMN02745248_02724"/>
<dbReference type="InterPro" id="IPR003660">
    <property type="entry name" value="HAMP_dom"/>
</dbReference>
<dbReference type="InterPro" id="IPR005467">
    <property type="entry name" value="His_kinase_dom"/>
</dbReference>
<dbReference type="InterPro" id="IPR003594">
    <property type="entry name" value="HATPase_dom"/>
</dbReference>
<keyword evidence="4" id="KW-0597">Phosphoprotein</keyword>
<dbReference type="GO" id="GO:0004721">
    <property type="term" value="F:phosphoprotein phosphatase activity"/>
    <property type="evidence" value="ECO:0007669"/>
    <property type="project" value="TreeGrafter"/>
</dbReference>
<dbReference type="Proteomes" id="UP000183952">
    <property type="component" value="Unassembled WGS sequence"/>
</dbReference>
<evidence type="ECO:0000259" key="11">
    <source>
        <dbReference type="PROSITE" id="PS50885"/>
    </source>
</evidence>
<dbReference type="PRINTS" id="PR00344">
    <property type="entry name" value="BCTRLSENSOR"/>
</dbReference>
<dbReference type="SMART" id="SM00388">
    <property type="entry name" value="HisKA"/>
    <property type="match status" value="1"/>
</dbReference>
<reference evidence="12 13" key="1">
    <citation type="submission" date="2016-11" db="EMBL/GenBank/DDBJ databases">
        <authorList>
            <person name="Jaros S."/>
            <person name="Januszkiewicz K."/>
            <person name="Wedrychowicz H."/>
        </authorList>
    </citation>
    <scope>NUCLEOTIDE SEQUENCE [LARGE SCALE GENOMIC DNA]</scope>
    <source>
        <strain evidence="12 13">DSM 3090</strain>
    </source>
</reference>
<dbReference type="CDD" id="cd06225">
    <property type="entry name" value="HAMP"/>
    <property type="match status" value="1"/>
</dbReference>
<dbReference type="PANTHER" id="PTHR45453:SF3">
    <property type="entry name" value="HISTIDINE KINASE"/>
    <property type="match status" value="1"/>
</dbReference>
<feature type="domain" description="HAMP" evidence="11">
    <location>
        <begin position="212"/>
        <end position="264"/>
    </location>
</feature>
<feature type="transmembrane region" description="Helical" evidence="9">
    <location>
        <begin position="191"/>
        <end position="210"/>
    </location>
</feature>
<dbReference type="GO" id="GO:0016036">
    <property type="term" value="P:cellular response to phosphate starvation"/>
    <property type="evidence" value="ECO:0007669"/>
    <property type="project" value="TreeGrafter"/>
</dbReference>
<dbReference type="GO" id="GO:0005886">
    <property type="term" value="C:plasma membrane"/>
    <property type="evidence" value="ECO:0007669"/>
    <property type="project" value="TreeGrafter"/>
</dbReference>
<feature type="coiled-coil region" evidence="8">
    <location>
        <begin position="256"/>
        <end position="283"/>
    </location>
</feature>
<evidence type="ECO:0000256" key="4">
    <source>
        <dbReference type="ARBA" id="ARBA00022553"/>
    </source>
</evidence>
<protein>
    <recommendedName>
        <fullName evidence="3">histidine kinase</fullName>
        <ecNumber evidence="3">2.7.13.3</ecNumber>
    </recommendedName>
</protein>
<sequence>MLSKIKKNISLKLFFIITGLFFIIITIILLGQSYFFESFYYNSKMTSLKNNVLKFKNDIDIKGSVAHIPYDNIYKFEDENNAIFAVLDSNFRYTYLHKPIQNSGDSNIKKDAYDDDLINMAINNWKQFGESYFDVVKNKETVTFEFQHPVLQTNNLVVVSPLVIKNKISNIIFVISTLQPVNEASNVMKQYYVYIYIFVIVLIVVFSLFFSRTVTKSLIAINKTAVKMASLDFTEKCHVNSNDELGTLANSLNFLSDNLNTALSNLTVANEDLKKEMEKELALEEMRKDFISSASHELKTPISLIEGYAEGLRDNIADETSRKFYLDVIIDEAKNMNKLVMDMLQSCEMDYGDFQLPQGSFCIYELLYNTTKSFSDAYTNKQFILNSYVSPELMVVGNEHNIEIVLRNVLSNAVNYSKEMSHIYIRLYSKFNSSDDIVIEIENEDSNIPDEDINLVWDKFYRAEKSRNKYSGGTGLGLNIVSSILTKHKSQFNICNTDIGVKFHFTLKKE</sequence>
<dbReference type="CDD" id="cd00082">
    <property type="entry name" value="HisKA"/>
    <property type="match status" value="1"/>
</dbReference>
<organism evidence="12 13">
    <name type="scientific">Hathewaya proteolytica DSM 3090</name>
    <dbReference type="NCBI Taxonomy" id="1121331"/>
    <lineage>
        <taxon>Bacteria</taxon>
        <taxon>Bacillati</taxon>
        <taxon>Bacillota</taxon>
        <taxon>Clostridia</taxon>
        <taxon>Eubacteriales</taxon>
        <taxon>Clostridiaceae</taxon>
        <taxon>Hathewaya</taxon>
    </lineage>
</organism>
<evidence type="ECO:0000256" key="3">
    <source>
        <dbReference type="ARBA" id="ARBA00012438"/>
    </source>
</evidence>
<evidence type="ECO:0000313" key="12">
    <source>
        <dbReference type="EMBL" id="SHK51995.1"/>
    </source>
</evidence>